<feature type="region of interest" description="Disordered" evidence="1">
    <location>
        <begin position="1"/>
        <end position="27"/>
    </location>
</feature>
<feature type="domain" description="URB1 central HEAT repeat" evidence="4">
    <location>
        <begin position="658"/>
        <end position="820"/>
    </location>
</feature>
<organism evidence="5 6">
    <name type="scientific">Clonostachys chloroleuca</name>
    <dbReference type="NCBI Taxonomy" id="1926264"/>
    <lineage>
        <taxon>Eukaryota</taxon>
        <taxon>Fungi</taxon>
        <taxon>Dikarya</taxon>
        <taxon>Ascomycota</taxon>
        <taxon>Pezizomycotina</taxon>
        <taxon>Sordariomycetes</taxon>
        <taxon>Hypocreomycetidae</taxon>
        <taxon>Hypocreales</taxon>
        <taxon>Bionectriaceae</taxon>
        <taxon>Clonostachys</taxon>
    </lineage>
</organism>
<name>A0AA35QAA4_9HYPO</name>
<dbReference type="EMBL" id="CABFNP030001299">
    <property type="protein sequence ID" value="CAI6098315.1"/>
    <property type="molecule type" value="Genomic_DNA"/>
</dbReference>
<feature type="domain" description="URB1 N-terminal" evidence="2">
    <location>
        <begin position="123"/>
        <end position="468"/>
    </location>
</feature>
<evidence type="ECO:0000313" key="6">
    <source>
        <dbReference type="Proteomes" id="UP001160390"/>
    </source>
</evidence>
<dbReference type="InterPro" id="IPR059018">
    <property type="entry name" value="HEAT_URB1"/>
</dbReference>
<feature type="domain" description="URB1 C-terminal" evidence="3">
    <location>
        <begin position="920"/>
        <end position="1111"/>
    </location>
</feature>
<dbReference type="InterPro" id="IPR039844">
    <property type="entry name" value="URB1"/>
</dbReference>
<dbReference type="GO" id="GO:0000463">
    <property type="term" value="P:maturation of LSU-rRNA from tricistronic rRNA transcript (SSU-rRNA, 5.8S rRNA, LSU-rRNA)"/>
    <property type="evidence" value="ECO:0007669"/>
    <property type="project" value="TreeGrafter"/>
</dbReference>
<accession>A0AA35QAA4</accession>
<dbReference type="GO" id="GO:0005730">
    <property type="term" value="C:nucleolus"/>
    <property type="evidence" value="ECO:0007669"/>
    <property type="project" value="TreeGrafter"/>
</dbReference>
<proteinExistence type="predicted"/>
<evidence type="ECO:0000259" key="2">
    <source>
        <dbReference type="Pfam" id="PF11707"/>
    </source>
</evidence>
<comment type="caution">
    <text evidence="5">The sequence shown here is derived from an EMBL/GenBank/DDBJ whole genome shotgun (WGS) entry which is preliminary data.</text>
</comment>
<keyword evidence="6" id="KW-1185">Reference proteome</keyword>
<feature type="region of interest" description="Disordered" evidence="1">
    <location>
        <begin position="859"/>
        <end position="878"/>
    </location>
</feature>
<dbReference type="PANTHER" id="PTHR13500:SF0">
    <property type="entry name" value="NUCLEOLAR PRE-RIBOSOMAL-ASSOCIATED PROTEIN 1"/>
    <property type="match status" value="1"/>
</dbReference>
<dbReference type="InterPro" id="IPR032436">
    <property type="entry name" value="URB1_C"/>
</dbReference>
<dbReference type="GO" id="GO:0000466">
    <property type="term" value="P:maturation of 5.8S rRNA from tricistronic rRNA transcript (SSU-rRNA, 5.8S rRNA, LSU-rRNA)"/>
    <property type="evidence" value="ECO:0007669"/>
    <property type="project" value="TreeGrafter"/>
</dbReference>
<dbReference type="InterPro" id="IPR016024">
    <property type="entry name" value="ARM-type_fold"/>
</dbReference>
<dbReference type="SUPFAM" id="SSF48371">
    <property type="entry name" value="ARM repeat"/>
    <property type="match status" value="1"/>
</dbReference>
<sequence>MGKRGNHHADDPAAFRKRQKVTHEVPAGEDVLSSDQLRKLLTFDQDLHRARHGKPIRQYKTSQCPFMKYPITEVINFIGLSSFKRLLDDIVANQDDRNVKIDLLQEYLEAVKPRQISEDAVHLSDIMEMWSFAVQVNNDGVMSSAAVVLALLLHVISDSLRLVPYGLDICRTLLQERQLKSLSKNLSSEKGKGFVLSPTLRLLKEIVSLDGGAFAKQVFRARSYTFAYLGRNLEVGNTGEGPEDAKKASVRTNAVKFFLACLKFLHSDGRKELLTQKELFSHLTFMIKTDAPWLVLDILNALKTCVLMDDKIPRDVKFKSFNTKTLTRVLGLYTYGTSANTDEEKASVAEKAHEFLLYVCTTPEAGILYPSTGLYPKPESDELVGGRRRGKFAGVESGLADHIFSKGIPVFNFVLSEFAQKLRPWSSLRHSELLVSMFSVAPELLADYFFTNRSFTFEPKLTMTWIGYATFLFSTMQLPLPPSFGDRSQFAHTPPPTTILLDNIIPLPINQKVLVRCLSPKSNLTSFFATRLLVTALEKLATAIKMHETATDSKDRALWEAASRRLIDAFCQRIPDMKEIVRSYKTIPVENYLHRTLATRLIRLYYEVIPRVALAANFDVSPFFVDVLRSLDDQASDAEARSFGVMQLENLVSIASYSPGMRWFSKVDNISNGASSLPFTALLRLLCVDSEDSPSRQINKVLTTVAVENQLVLSTTGIAPLLQALRAYKSKDSKGMVSVWSYLDNCINRCASSPIKYLEVLQLLVEETKVSDDDPRCPLLMVTLVEQLQYLSSSVDDSGTKAVAKFLSLYFNAESLGTKITALVDHQYGKVKEYFASKSVTLKKLGSSSDITALQAFEPETAEEDSTPLSKEKDETTVNADSLKERLHVVIEEDPDTNVITRWAAKEVEDLIEDSVAARLVRLLASPHVNIRKEASTNILKMASKIKESSYEEKDQVWLLLCEVAESSKPHIDAGPAPSAFVAFATHSLDVLRNPLHPLYPKVNTFLTRGPVWSAEKLPLAHDILHGEPSEDDRYYTEVTWLLAYLLDALVTPFDLSVFHKKRWFEKILSLGSNPYLRVNLRTRILRIIYRATCIESGSTTLVTRFGIISWLDSQRALCESSEEASMIRALMRRIWDTCDQKKVEAWSRGGVQKLIENVCKI</sequence>
<evidence type="ECO:0008006" key="7">
    <source>
        <dbReference type="Google" id="ProtNLM"/>
    </source>
</evidence>
<dbReference type="PANTHER" id="PTHR13500">
    <property type="entry name" value="NUCLEOLAR PRERIBOSOMAL-ASSOCIATED PROTEIN 1"/>
    <property type="match status" value="1"/>
</dbReference>
<reference evidence="5" key="1">
    <citation type="submission" date="2023-01" db="EMBL/GenBank/DDBJ databases">
        <authorList>
            <person name="Piombo E."/>
        </authorList>
    </citation>
    <scope>NUCLEOTIDE SEQUENCE</scope>
</reference>
<dbReference type="InterPro" id="IPR021714">
    <property type="entry name" value="URB1_N"/>
</dbReference>
<dbReference type="Pfam" id="PF16201">
    <property type="entry name" value="NopRA1"/>
    <property type="match status" value="1"/>
</dbReference>
<gene>
    <name evidence="5" type="ORF">CCHLO57077_00002323</name>
</gene>
<evidence type="ECO:0000313" key="5">
    <source>
        <dbReference type="EMBL" id="CAI6098315.1"/>
    </source>
</evidence>
<evidence type="ECO:0000259" key="4">
    <source>
        <dbReference type="Pfam" id="PF26140"/>
    </source>
</evidence>
<dbReference type="Pfam" id="PF11707">
    <property type="entry name" value="Npa1"/>
    <property type="match status" value="1"/>
</dbReference>
<evidence type="ECO:0000259" key="3">
    <source>
        <dbReference type="Pfam" id="PF16201"/>
    </source>
</evidence>
<protein>
    <recommendedName>
        <fullName evidence="7">Nucleolar pre-ribosomal-associated protein 1</fullName>
    </recommendedName>
</protein>
<dbReference type="Pfam" id="PF26140">
    <property type="entry name" value="HEAT_URB1"/>
    <property type="match status" value="1"/>
</dbReference>
<dbReference type="Proteomes" id="UP001160390">
    <property type="component" value="Unassembled WGS sequence"/>
</dbReference>
<dbReference type="AlphaFoldDB" id="A0AA35QAA4"/>
<evidence type="ECO:0000256" key="1">
    <source>
        <dbReference type="SAM" id="MobiDB-lite"/>
    </source>
</evidence>